<keyword evidence="5" id="KW-1185">Reference proteome</keyword>
<comment type="similarity">
    <text evidence="3">Belongs to the UreF family.</text>
</comment>
<dbReference type="RefSeq" id="WP_190450521.1">
    <property type="nucleotide sequence ID" value="NZ_JAMPLM010000002.1"/>
</dbReference>
<dbReference type="InterPro" id="IPR002639">
    <property type="entry name" value="UreF"/>
</dbReference>
<evidence type="ECO:0000313" key="4">
    <source>
        <dbReference type="EMBL" id="MEP1057580.1"/>
    </source>
</evidence>
<reference evidence="4 5" key="1">
    <citation type="submission" date="2022-04" db="EMBL/GenBank/DDBJ databases">
        <title>Positive selection, recombination, and allopatry shape intraspecific diversity of widespread and dominant cyanobacteria.</title>
        <authorList>
            <person name="Wei J."/>
            <person name="Shu W."/>
            <person name="Hu C."/>
        </authorList>
    </citation>
    <scope>NUCLEOTIDE SEQUENCE [LARGE SCALE GENOMIC DNA]</scope>
    <source>
        <strain evidence="4 5">AS-A4</strain>
    </source>
</reference>
<evidence type="ECO:0000256" key="1">
    <source>
        <dbReference type="ARBA" id="ARBA00022988"/>
    </source>
</evidence>
<dbReference type="Proteomes" id="UP001476950">
    <property type="component" value="Unassembled WGS sequence"/>
</dbReference>
<accession>A0ABV0KEE4</accession>
<comment type="function">
    <text evidence="3">Required for maturation of urease via the functional incorporation of the urease nickel metallocenter.</text>
</comment>
<organism evidence="4 5">
    <name type="scientific">Stenomitos frigidus AS-A4</name>
    <dbReference type="NCBI Taxonomy" id="2933935"/>
    <lineage>
        <taxon>Bacteria</taxon>
        <taxon>Bacillati</taxon>
        <taxon>Cyanobacteriota</taxon>
        <taxon>Cyanophyceae</taxon>
        <taxon>Leptolyngbyales</taxon>
        <taxon>Leptolyngbyaceae</taxon>
        <taxon>Stenomitos</taxon>
    </lineage>
</organism>
<dbReference type="HAMAP" id="MF_01385">
    <property type="entry name" value="UreF"/>
    <property type="match status" value="1"/>
</dbReference>
<comment type="subcellular location">
    <subcellularLocation>
        <location evidence="3">Cytoplasm</location>
    </subcellularLocation>
</comment>
<evidence type="ECO:0000256" key="2">
    <source>
        <dbReference type="ARBA" id="ARBA00023186"/>
    </source>
</evidence>
<protein>
    <recommendedName>
        <fullName evidence="3">Urease accessory protein UreF</fullName>
    </recommendedName>
</protein>
<keyword evidence="2 3" id="KW-0143">Chaperone</keyword>
<sequence length="229" mass="25499">MEKNNHQGALLRLLQLASPALPVGAYSYSEGLEALAEAGRLSDRDALESWLVQELRYGAIRVETAVMVRAYRACQLDDWDALGDWNRWLSAARETEELRHQSLQMGRSLLRLLQDLHLVELPQSIVLQKDGCHFAIAFALAAVRWQIDLPSAMLGYLHSWASNLVNVGVKLIPLGQTAGQQLLLQLQPAIEDAVEAVLLLQDDDLGSCSWGLALVSMAHETQYSRLFRS</sequence>
<comment type="subunit">
    <text evidence="3">UreD, UreF and UreG form a complex that acts as a GTP-hydrolysis-dependent molecular chaperone, activating the urease apoprotein by helping to assemble the nickel containing metallocenter of UreC. The UreE protein probably delivers the nickel.</text>
</comment>
<proteinExistence type="inferred from homology"/>
<comment type="caution">
    <text evidence="4">The sequence shown here is derived from an EMBL/GenBank/DDBJ whole genome shotgun (WGS) entry which is preliminary data.</text>
</comment>
<keyword evidence="3" id="KW-0963">Cytoplasm</keyword>
<dbReference type="Pfam" id="PF01730">
    <property type="entry name" value="UreF"/>
    <property type="match status" value="1"/>
</dbReference>
<dbReference type="PANTHER" id="PTHR33620:SF1">
    <property type="entry name" value="UREASE ACCESSORY PROTEIN F"/>
    <property type="match status" value="1"/>
</dbReference>
<name>A0ABV0KEE4_9CYAN</name>
<dbReference type="InterPro" id="IPR038277">
    <property type="entry name" value="UreF_sf"/>
</dbReference>
<dbReference type="EMBL" id="JAMPLM010000002">
    <property type="protein sequence ID" value="MEP1057580.1"/>
    <property type="molecule type" value="Genomic_DNA"/>
</dbReference>
<dbReference type="PANTHER" id="PTHR33620">
    <property type="entry name" value="UREASE ACCESSORY PROTEIN F"/>
    <property type="match status" value="1"/>
</dbReference>
<dbReference type="PIRSF" id="PIRSF009467">
    <property type="entry name" value="Ureas_acces_UreF"/>
    <property type="match status" value="1"/>
</dbReference>
<keyword evidence="1 3" id="KW-0996">Nickel insertion</keyword>
<evidence type="ECO:0000256" key="3">
    <source>
        <dbReference type="HAMAP-Rule" id="MF_01385"/>
    </source>
</evidence>
<gene>
    <name evidence="3" type="primary">ureF</name>
    <name evidence="4" type="ORF">NDI38_03960</name>
</gene>
<dbReference type="Gene3D" id="1.10.4190.10">
    <property type="entry name" value="Urease accessory protein UreF"/>
    <property type="match status" value="1"/>
</dbReference>
<evidence type="ECO:0000313" key="5">
    <source>
        <dbReference type="Proteomes" id="UP001476950"/>
    </source>
</evidence>